<feature type="transmembrane region" description="Helical" evidence="1">
    <location>
        <begin position="147"/>
        <end position="167"/>
    </location>
</feature>
<comment type="caution">
    <text evidence="3">The sequence shown here is derived from an EMBL/GenBank/DDBJ whole genome shotgun (WGS) entry which is preliminary data.</text>
</comment>
<keyword evidence="1" id="KW-0812">Transmembrane</keyword>
<proteinExistence type="predicted"/>
<keyword evidence="1" id="KW-0472">Membrane</keyword>
<feature type="chain" id="PRO_5035800924" evidence="2">
    <location>
        <begin position="24"/>
        <end position="416"/>
    </location>
</feature>
<accession>A0A8S1FEM1</accession>
<feature type="signal peptide" evidence="2">
    <location>
        <begin position="1"/>
        <end position="23"/>
    </location>
</feature>
<dbReference type="EMBL" id="CADEPM010000010">
    <property type="protein sequence ID" value="CAB3410508.1"/>
    <property type="molecule type" value="Genomic_DNA"/>
</dbReference>
<dbReference type="AlphaFoldDB" id="A0A8S1FEM1"/>
<feature type="transmembrane region" description="Helical" evidence="1">
    <location>
        <begin position="220"/>
        <end position="238"/>
    </location>
</feature>
<evidence type="ECO:0000256" key="2">
    <source>
        <dbReference type="SAM" id="SignalP"/>
    </source>
</evidence>
<name>A0A8S1FEM1_9PELO</name>
<organism evidence="3 4">
    <name type="scientific">Caenorhabditis bovis</name>
    <dbReference type="NCBI Taxonomy" id="2654633"/>
    <lineage>
        <taxon>Eukaryota</taxon>
        <taxon>Metazoa</taxon>
        <taxon>Ecdysozoa</taxon>
        <taxon>Nematoda</taxon>
        <taxon>Chromadorea</taxon>
        <taxon>Rhabditida</taxon>
        <taxon>Rhabditina</taxon>
        <taxon>Rhabditomorpha</taxon>
        <taxon>Rhabditoidea</taxon>
        <taxon>Rhabditidae</taxon>
        <taxon>Peloderinae</taxon>
        <taxon>Caenorhabditis</taxon>
    </lineage>
</organism>
<protein>
    <submittedName>
        <fullName evidence="3">Uncharacterized protein</fullName>
    </submittedName>
</protein>
<sequence>MDKMRATLILFVILSFFVGFVNCQSYRCIACMDEEFFSVPYFENKTLGQKMAWKRAKALPPCNDSSVVSLVECKDSCIMVKKYKQDMTGWIAIGRYFDCETAELAEFFVRKPKLYYKQLFVVEFFSTGTHISQLTNNVLDDFYNEQLIRFAVFLVVAVAIVAHFAIIRAGEIFYMIALNPNGFVANYTRFFKSQIGLLRRFVECLKSFIPYSLNEHRMRFFQLLLPIVILTSSVLGYTQNYEYNGHKKVLCPLCADPIIYKMTDHLPYYDIPENLPPCTSHHLALEPASNVRECFYSCMEIKMTSLRDCKQVLGRSIGCSVFSAFWHIEYDEKSFPKKSLTYYNTTHDLTVGSFLFNVTHIPRSVYLDYIKDSTVTVKQENGFFISPTIIRHGLFVIAILVVFRMFELHRKPKHTS</sequence>
<keyword evidence="2" id="KW-0732">Signal</keyword>
<evidence type="ECO:0000313" key="4">
    <source>
        <dbReference type="Proteomes" id="UP000494206"/>
    </source>
</evidence>
<dbReference type="Proteomes" id="UP000494206">
    <property type="component" value="Unassembled WGS sequence"/>
</dbReference>
<gene>
    <name evidence="3" type="ORF">CBOVIS_LOCUS12027</name>
</gene>
<keyword evidence="1" id="KW-1133">Transmembrane helix</keyword>
<feature type="transmembrane region" description="Helical" evidence="1">
    <location>
        <begin position="389"/>
        <end position="406"/>
    </location>
</feature>
<evidence type="ECO:0000313" key="3">
    <source>
        <dbReference type="EMBL" id="CAB3410508.1"/>
    </source>
</evidence>
<evidence type="ECO:0000256" key="1">
    <source>
        <dbReference type="SAM" id="Phobius"/>
    </source>
</evidence>
<keyword evidence="4" id="KW-1185">Reference proteome</keyword>
<reference evidence="3 4" key="1">
    <citation type="submission" date="2020-04" db="EMBL/GenBank/DDBJ databases">
        <authorList>
            <person name="Laetsch R D."/>
            <person name="Stevens L."/>
            <person name="Kumar S."/>
            <person name="Blaxter L. M."/>
        </authorList>
    </citation>
    <scope>NUCLEOTIDE SEQUENCE [LARGE SCALE GENOMIC DNA]</scope>
</reference>